<evidence type="ECO:0000256" key="1">
    <source>
        <dbReference type="SAM" id="MobiDB-lite"/>
    </source>
</evidence>
<accession>A0ABV8G9U5</accession>
<protein>
    <submittedName>
        <fullName evidence="2">Uncharacterized protein</fullName>
    </submittedName>
</protein>
<evidence type="ECO:0000313" key="3">
    <source>
        <dbReference type="Proteomes" id="UP001595851"/>
    </source>
</evidence>
<comment type="caution">
    <text evidence="2">The sequence shown here is derived from an EMBL/GenBank/DDBJ whole genome shotgun (WGS) entry which is preliminary data.</text>
</comment>
<proteinExistence type="predicted"/>
<gene>
    <name evidence="2" type="ORF">ACFOY2_20525</name>
</gene>
<sequence length="43" mass="5327">MQKKRNTCCQAVGRFDRHRTYDRTQNESRRTPYPLEELERRPC</sequence>
<name>A0ABV8G9U5_9ACTN</name>
<dbReference type="EMBL" id="JBHSBI010000010">
    <property type="protein sequence ID" value="MFC4009624.1"/>
    <property type="molecule type" value="Genomic_DNA"/>
</dbReference>
<reference evidence="3" key="1">
    <citation type="journal article" date="2019" name="Int. J. Syst. Evol. Microbiol.">
        <title>The Global Catalogue of Microorganisms (GCM) 10K type strain sequencing project: providing services to taxonomists for standard genome sequencing and annotation.</title>
        <authorList>
            <consortium name="The Broad Institute Genomics Platform"/>
            <consortium name="The Broad Institute Genome Sequencing Center for Infectious Disease"/>
            <person name="Wu L."/>
            <person name="Ma J."/>
        </authorList>
    </citation>
    <scope>NUCLEOTIDE SEQUENCE [LARGE SCALE GENOMIC DNA]</scope>
    <source>
        <strain evidence="3">TBRC 1276</strain>
    </source>
</reference>
<dbReference type="Proteomes" id="UP001595851">
    <property type="component" value="Unassembled WGS sequence"/>
</dbReference>
<dbReference type="RefSeq" id="WP_379529661.1">
    <property type="nucleotide sequence ID" value="NZ_JBHSBI010000010.1"/>
</dbReference>
<organism evidence="2 3">
    <name type="scientific">Nonomuraea purpurea</name>
    <dbReference type="NCBI Taxonomy" id="1849276"/>
    <lineage>
        <taxon>Bacteria</taxon>
        <taxon>Bacillati</taxon>
        <taxon>Actinomycetota</taxon>
        <taxon>Actinomycetes</taxon>
        <taxon>Streptosporangiales</taxon>
        <taxon>Streptosporangiaceae</taxon>
        <taxon>Nonomuraea</taxon>
    </lineage>
</organism>
<evidence type="ECO:0000313" key="2">
    <source>
        <dbReference type="EMBL" id="MFC4009624.1"/>
    </source>
</evidence>
<keyword evidence="3" id="KW-1185">Reference proteome</keyword>
<feature type="region of interest" description="Disordered" evidence="1">
    <location>
        <begin position="19"/>
        <end position="43"/>
    </location>
</feature>
<feature type="compositionally biased region" description="Basic and acidic residues" evidence="1">
    <location>
        <begin position="19"/>
        <end position="30"/>
    </location>
</feature>